<evidence type="ECO:0000313" key="3">
    <source>
        <dbReference type="Proteomes" id="UP000751190"/>
    </source>
</evidence>
<gene>
    <name evidence="2" type="ORF">KFE25_001104</name>
</gene>
<evidence type="ECO:0000313" key="2">
    <source>
        <dbReference type="EMBL" id="KAG8461500.1"/>
    </source>
</evidence>
<dbReference type="AlphaFoldDB" id="A0A8J5XM33"/>
<protein>
    <submittedName>
        <fullName evidence="2">Uncharacterized protein</fullName>
    </submittedName>
</protein>
<feature type="region of interest" description="Disordered" evidence="1">
    <location>
        <begin position="623"/>
        <end position="655"/>
    </location>
</feature>
<feature type="compositionally biased region" description="Basic residues" evidence="1">
    <location>
        <begin position="623"/>
        <end position="636"/>
    </location>
</feature>
<dbReference type="EMBL" id="JAGTXO010000025">
    <property type="protein sequence ID" value="KAG8461500.1"/>
    <property type="molecule type" value="Genomic_DNA"/>
</dbReference>
<proteinExistence type="predicted"/>
<accession>A0A8J5XM33</accession>
<organism evidence="2 3">
    <name type="scientific">Diacronema lutheri</name>
    <name type="common">Unicellular marine alga</name>
    <name type="synonym">Monochrysis lutheri</name>
    <dbReference type="NCBI Taxonomy" id="2081491"/>
    <lineage>
        <taxon>Eukaryota</taxon>
        <taxon>Haptista</taxon>
        <taxon>Haptophyta</taxon>
        <taxon>Pavlovophyceae</taxon>
        <taxon>Pavlovales</taxon>
        <taxon>Pavlovaceae</taxon>
        <taxon>Diacronema</taxon>
    </lineage>
</organism>
<reference evidence="2" key="1">
    <citation type="submission" date="2021-05" db="EMBL/GenBank/DDBJ databases">
        <title>The genome of the haptophyte Pavlova lutheri (Diacronema luteri, Pavlovales) - a model for lipid biosynthesis in eukaryotic algae.</title>
        <authorList>
            <person name="Hulatt C.J."/>
            <person name="Posewitz M.C."/>
        </authorList>
    </citation>
    <scope>NUCLEOTIDE SEQUENCE</scope>
    <source>
        <strain evidence="2">NIVA-4/92</strain>
    </source>
</reference>
<feature type="compositionally biased region" description="Low complexity" evidence="1">
    <location>
        <begin position="637"/>
        <end position="654"/>
    </location>
</feature>
<sequence length="724" mass="77856">MSALRAGNALPMPSYRGQTAGRKGVHLDDPFISDRMRSRAPTHDADELAARLEQSKAEVVAAAAEENSLSLDGAGVSSLLLSRVLGKISEFDASPNATTLLAAASRAVDAETCAVKPLAPSSSNTCTAFVLVTEGTIVASSNSCYDFVIVDKAGAVIASSNGCRAFVALGSHGAIRGSSNSCTAFVVNCDFAACDGPTAVVLKTNLTASSPMHAELKLTVLPTARIAEHCAPCEHPYSPLPRFKAMSSMLKAPRGSKTLEHERALRASCPSLGSLAPRRDRPSPCELTYDPVVRYALLAKVNKAPRGSKTLEHERALRASCPSLGSLAPRRDRPSPCELTYDPVVRYALLAKVNKAPRGSKTLEHERALRASCPSLGSLAPRRDRPSPCELTYDPVVRYALLAKVNKAPRGSKTLEHERALRASCPSLGSLAPRRDRPSPCELTYDPVVRYALLAKVNKAPRGSKTLEHERALRASCPSLGSLAPRRDRPSPCELTYDPVVRNALLAKANKAPRGSKTLEHERALRASCPSLGSLAPRRDRPSPCELTYDPVVRYALLAKVNKAPRGSKTLEHERALRASRPRCMLNALMSASKSSSIRCVSFDDDAAVIELDAIRPKPVKLPHRHARTSAKKLKSPKLSPALSPKAKSKPLSPRVVSPGFRHVIAALLTDALELPPSLVKSDKRAELEHLRARATIPSRCSRFTLAAPRAPRLFYGRGSRGIC</sequence>
<dbReference type="Proteomes" id="UP000751190">
    <property type="component" value="Unassembled WGS sequence"/>
</dbReference>
<evidence type="ECO:0000256" key="1">
    <source>
        <dbReference type="SAM" id="MobiDB-lite"/>
    </source>
</evidence>
<feature type="region of interest" description="Disordered" evidence="1">
    <location>
        <begin position="1"/>
        <end position="23"/>
    </location>
</feature>
<comment type="caution">
    <text evidence="2">The sequence shown here is derived from an EMBL/GenBank/DDBJ whole genome shotgun (WGS) entry which is preliminary data.</text>
</comment>
<name>A0A8J5XM33_DIALT</name>
<keyword evidence="3" id="KW-1185">Reference proteome</keyword>
<dbReference type="OrthoDB" id="10673983at2759"/>